<organism evidence="1 2">
    <name type="scientific">Comamonas antarctica</name>
    <dbReference type="NCBI Taxonomy" id="2743470"/>
    <lineage>
        <taxon>Bacteria</taxon>
        <taxon>Pseudomonadati</taxon>
        <taxon>Pseudomonadota</taxon>
        <taxon>Betaproteobacteria</taxon>
        <taxon>Burkholderiales</taxon>
        <taxon>Comamonadaceae</taxon>
        <taxon>Comamonas</taxon>
    </lineage>
</organism>
<evidence type="ECO:0000313" key="2">
    <source>
        <dbReference type="Proteomes" id="UP000509579"/>
    </source>
</evidence>
<evidence type="ECO:0000313" key="1">
    <source>
        <dbReference type="EMBL" id="QKV53984.1"/>
    </source>
</evidence>
<gene>
    <name evidence="1" type="ORF">HUK68_14365</name>
</gene>
<keyword evidence="2" id="KW-1185">Reference proteome</keyword>
<sequence>MLLYKTPKAHQELAPGSRSLNLRERSLLLLAEGTPYAQLAQMYHGQGEALVAQLLQAGYLAARHAEMAPASLAPAPVPAPPAPAMTLAGTRMYLFDMVERLFANRQQAMASQLRQALREARDVQALRSVCDTLLQAVAEHAGAERATQLSQQLIHLVPDWSLEPHE</sequence>
<dbReference type="KEGG" id="aant:HUK68_14365"/>
<dbReference type="EMBL" id="CP054840">
    <property type="protein sequence ID" value="QKV53984.1"/>
    <property type="molecule type" value="Genomic_DNA"/>
</dbReference>
<dbReference type="AlphaFoldDB" id="A0A6N1X3G0"/>
<protein>
    <submittedName>
        <fullName evidence="1">Uncharacterized protein</fullName>
    </submittedName>
</protein>
<dbReference type="RefSeq" id="WP_175504789.1">
    <property type="nucleotide sequence ID" value="NZ_CAURQT010000023.1"/>
</dbReference>
<proteinExistence type="predicted"/>
<name>A0A6N1X3G0_9BURK</name>
<accession>A0A6N1X3G0</accession>
<reference evidence="1 2" key="1">
    <citation type="submission" date="2020-06" db="EMBL/GenBank/DDBJ databases">
        <title>Acidovorax antarctica sp. nov., isolated from Corinth ice sheet soil, Antarctic Fields Peninsula.</title>
        <authorList>
            <person name="Xu Q."/>
            <person name="Peng F."/>
        </authorList>
    </citation>
    <scope>NUCLEOTIDE SEQUENCE [LARGE SCALE GENOMIC DNA]</scope>
    <source>
        <strain evidence="1 2">16-35-5</strain>
    </source>
</reference>
<dbReference type="Proteomes" id="UP000509579">
    <property type="component" value="Chromosome"/>
</dbReference>